<feature type="coiled-coil region" evidence="1">
    <location>
        <begin position="417"/>
        <end position="444"/>
    </location>
</feature>
<feature type="region of interest" description="Disordered" evidence="2">
    <location>
        <begin position="875"/>
        <end position="900"/>
    </location>
</feature>
<comment type="caution">
    <text evidence="3">The sequence shown here is derived from an EMBL/GenBank/DDBJ whole genome shotgun (WGS) entry which is preliminary data.</text>
</comment>
<dbReference type="Proteomes" id="UP001165160">
    <property type="component" value="Unassembled WGS sequence"/>
</dbReference>
<dbReference type="EMBL" id="BRXX01000429">
    <property type="protein sequence ID" value="GMI11424.1"/>
    <property type="molecule type" value="Genomic_DNA"/>
</dbReference>
<feature type="coiled-coil region" evidence="1">
    <location>
        <begin position="1559"/>
        <end position="1593"/>
    </location>
</feature>
<evidence type="ECO:0000313" key="4">
    <source>
        <dbReference type="Proteomes" id="UP001165160"/>
    </source>
</evidence>
<evidence type="ECO:0000256" key="2">
    <source>
        <dbReference type="SAM" id="MobiDB-lite"/>
    </source>
</evidence>
<feature type="compositionally biased region" description="Basic and acidic residues" evidence="2">
    <location>
        <begin position="398"/>
        <end position="407"/>
    </location>
</feature>
<feature type="region of interest" description="Disordered" evidence="2">
    <location>
        <begin position="1080"/>
        <end position="1111"/>
    </location>
</feature>
<evidence type="ECO:0000313" key="3">
    <source>
        <dbReference type="EMBL" id="GMI11424.1"/>
    </source>
</evidence>
<feature type="region of interest" description="Disordered" evidence="2">
    <location>
        <begin position="37"/>
        <end position="57"/>
    </location>
</feature>
<feature type="compositionally biased region" description="Basic and acidic residues" evidence="2">
    <location>
        <begin position="184"/>
        <end position="216"/>
    </location>
</feature>
<accession>A0A9W7FFP0</accession>
<keyword evidence="4" id="KW-1185">Reference proteome</keyword>
<feature type="region of interest" description="Disordered" evidence="2">
    <location>
        <begin position="234"/>
        <end position="286"/>
    </location>
</feature>
<evidence type="ECO:0000256" key="1">
    <source>
        <dbReference type="SAM" id="Coils"/>
    </source>
</evidence>
<feature type="compositionally biased region" description="Polar residues" evidence="2">
    <location>
        <begin position="274"/>
        <end position="284"/>
    </location>
</feature>
<feature type="compositionally biased region" description="Basic and acidic residues" evidence="2">
    <location>
        <begin position="234"/>
        <end position="272"/>
    </location>
</feature>
<feature type="region of interest" description="Disordered" evidence="2">
    <location>
        <begin position="181"/>
        <end position="216"/>
    </location>
</feature>
<feature type="region of interest" description="Disordered" evidence="2">
    <location>
        <begin position="2073"/>
        <end position="2094"/>
    </location>
</feature>
<feature type="compositionally biased region" description="Acidic residues" evidence="2">
    <location>
        <begin position="2073"/>
        <end position="2088"/>
    </location>
</feature>
<keyword evidence="1" id="KW-0175">Coiled coil</keyword>
<feature type="compositionally biased region" description="Low complexity" evidence="2">
    <location>
        <begin position="377"/>
        <end position="394"/>
    </location>
</feature>
<feature type="region of interest" description="Disordered" evidence="2">
    <location>
        <begin position="2114"/>
        <end position="2141"/>
    </location>
</feature>
<sequence length="2580" mass="302469">MSSKEMERKLRLEWDARKKPPHQFTVERMQMILEKENERKLGELDEDEEKTLGEKQSIIRRNKKNEISVAKAAGAAVTVAKVVAKGTLQLGSGVASIFEPGFRKTARKKKEHQKKIALAEKEERDRIDNRVAVRRQLKEKLKEQKAYVYVQRKAIAREEPTHGKAKNLKVEQEITQRALDMEEFLQRRDREQAEKDREKKEKLEREEAEKQKAISERRSLAEKFWKEKEKEYHNDATEVRRLKDEETKRQQEQALEEDKKELERREERRRQDQSQGPKFSTQVEFPSGKQVGIFATPYGEGDYASEYSGGMMDGVDEHTNDLFQRAQHTDYEERRTKLMDSKSQEGQKEDLYESLKMEIKQIQDEIENTQQLRSRLSTEMEQNQQEMTQLLQSQAGPPRRDPTPDERMTAHMRKERARNLVAEIGKLNRKEMILEEKLASANNQSGRVAVSLSVLRTTNKTMAAELETYNDGFLPPPMVVGRQLNKTMDPFFANPSRTYAEIQAHSKLEIIREQAKPAIAAHKEARQMEQGVWFANERLQNERVQVEGLLSRLAGASDRLKHARSKNLQADLIEAIHAFFDNACRLNVVDEHHEGPLNWWQHRETRLTFGIDQLWSNEEAIRIDEKIRTIKEQIAAADLDESSMEFSADSGEMEGGDNNGVDVARLLAMHDISEEAFNNKIPAEDINKQGVGLGKEFAGNLMGIIELPKFSVWTIELLIVKRNPEREGGQGDPADWVTVKLGTNLKNVAEVMVARNVVDDETGEILIEVKHTVRCKELAYKFEFSSSSNDEDTHFIVERGYYYQKMIEPLETVDIETGRVISDYVKQIRIEEKQGKLRSSNLITELIAAEEDEGEFWDSGALFGVFQKSGGVKQNSRANNMPGHGSTVGKRGQAAGGNSGYSSRYPKKIFIALVKEELERLRDEAIKEEKEKGIFAVAEEDIYKEPKRRLGMSKKQQREFTLQNSKRKYIIRKREKYQTQIQDAEKLKGAHIEIFDNGTQAWEHMKVMDCIIKWVENGTKPKIDHLVSRLNGSMDTIGEPFKTDLGKERFYVSKETTFDSEAQAKWLENEKLRKARLKDEKQRLKQAEREARRRREAREKERDAFDDARERAVEKAREHAEVEANKVARMKATKTEIAETVKSIYHELRVGITGEAQKVSMSQARREAERRWKMQYVKERVEETEAIWTAASEQRILEEKNKEIKEAEERAKKETEGRIAMELAQEKDRAAIRERTSNLKSQIRIKDFHKAVNKAPMCEHMRVRHWGDCYGKGLRCLDCGLELTKSESKQEMGIGSGEDIDLVNDVNAHRANESSFRFKDGAHLRRVENERLRLEKERREMKLQQNVFYDFEDQMAIYEFDRRHKIYFKEKGVVRQGVQWTEGELADLKEQQLLKIQELDPLDQIHAKRDLELFYASFRPPTFRAEGIKRQAAFHDLLTTISRINSYRQRIRELKDYRVEIVAERGSRIMQLQYLHIQVFKLEVNLRQIGQDLQDAASRIQIREDTRITWQKVVEILKVAQHDKKMTDLARVGVEGSCQEAEDVVRDLADQVRAILRHRMKEERKTRALEERAKRARKKANELKETLKETQNMIDLMHYRVRGQLIPTRFGARRVLFYREVDKMLCVDLPLGGTTEEPAMKARLYVPIHESMDLERGWQQSNIVAMEREDDYCKAYYKKERQMMMDERYQFALEDRAMRELDELRRGLAREETLLYDNVVLAVANARQFIKTRDGKKEIRKRVEEALVREERNRHLSVLQWTGIGKKPRPLKDYERVLFRMRMKRPLKKAFIIEMAKQSESETLSALSAERAKKATAQTFEFVMNEYIREFMADLAGETIEAGMNSKDRAEANTGIVFQNPPHMQYDIYCVLRKWWMTKKADLKKMLETWGVRSAQDAERLEQAKREQAELEMDIERREREAKERARQNEMCHCMAKEEAFNRRFYREELKQTLGERRLMVAEEQHMKIFLKEEQIEKEAAASKYNVYESADAANGPSAKEMRRAELKKSGAERNKVRKEIEQMKYEDELAGAIRAAEKKAEQIEQLKAEMDLWGGAEDLDNLDDVDDAEINSDISSEESDDSQEAEEDKQARLKEDEQRKLLLTTEEEISDDRIRRKKERAKRRRAKKKRIAEARREAAERKDAEEWERALQEAMVKHASREMEWMEEEEEAKEVEKELFTHQTNCNKLKLYGQSKGKEELRMKAVAKKKRQHSDQCVEANDKAETWRKRCQYVETKRHKNYEFMCEQTTFMDTDAITKFHQRWNTNMLHKKLHNLYFRTLAIIIANKAEIVAGERRMMRVQELLLSNEVDTKTKVKNMEDLWRNHNRESLMRLYRSGLGEKIFQKSRKKMLTLVFQGWVRYWLWHKGHKEAFELKFTMIKQELDLKRLYPETRDELERREYGVTKNGKDKVPTVRKTILQKHKARPIQCRYCQEFYVEEHNNNVACAYHPGEYRASCPKTCPGFSDPKMVTTKCMSHRCKRWTCCDVRDEGVFGRNGCEMRAHMPPPMGDPDYSEKVRKINAADKKVIDRLDSELEAVRGQNHILEAFKIKSDQLKEIADDLIEERKVIKQYEKLKFV</sequence>
<feature type="compositionally biased region" description="Basic residues" evidence="2">
    <location>
        <begin position="2116"/>
        <end position="2131"/>
    </location>
</feature>
<feature type="coiled-coil region" evidence="1">
    <location>
        <begin position="1894"/>
        <end position="1926"/>
    </location>
</feature>
<feature type="region of interest" description="Disordered" evidence="2">
    <location>
        <begin position="376"/>
        <end position="407"/>
    </location>
</feature>
<feature type="coiled-coil region" evidence="1">
    <location>
        <begin position="1190"/>
        <end position="1217"/>
    </location>
</feature>
<feature type="region of interest" description="Disordered" evidence="2">
    <location>
        <begin position="1992"/>
        <end position="2013"/>
    </location>
</feature>
<proteinExistence type="predicted"/>
<gene>
    <name evidence="3" type="ORF">TrVE_jg936</name>
</gene>
<feature type="coiled-coil region" evidence="1">
    <location>
        <begin position="2547"/>
        <end position="2577"/>
    </location>
</feature>
<name>A0A9W7FFP0_9STRA</name>
<feature type="compositionally biased region" description="Basic and acidic residues" evidence="2">
    <location>
        <begin position="2132"/>
        <end position="2141"/>
    </location>
</feature>
<organism evidence="3 4">
    <name type="scientific">Triparma verrucosa</name>
    <dbReference type="NCBI Taxonomy" id="1606542"/>
    <lineage>
        <taxon>Eukaryota</taxon>
        <taxon>Sar</taxon>
        <taxon>Stramenopiles</taxon>
        <taxon>Ochrophyta</taxon>
        <taxon>Bolidophyceae</taxon>
        <taxon>Parmales</taxon>
        <taxon>Triparmaceae</taxon>
        <taxon>Triparma</taxon>
    </lineage>
</organism>
<reference evidence="4" key="1">
    <citation type="journal article" date="2023" name="Commun. Biol.">
        <title>Genome analysis of Parmales, the sister group of diatoms, reveals the evolutionary specialization of diatoms from phago-mixotrophs to photoautotrophs.</title>
        <authorList>
            <person name="Ban H."/>
            <person name="Sato S."/>
            <person name="Yoshikawa S."/>
            <person name="Yamada K."/>
            <person name="Nakamura Y."/>
            <person name="Ichinomiya M."/>
            <person name="Sato N."/>
            <person name="Blanc-Mathieu R."/>
            <person name="Endo H."/>
            <person name="Kuwata A."/>
            <person name="Ogata H."/>
        </authorList>
    </citation>
    <scope>NUCLEOTIDE SEQUENCE [LARGE SCALE GENOMIC DNA]</scope>
    <source>
        <strain evidence="4">NIES 3699</strain>
    </source>
</reference>
<protein>
    <submittedName>
        <fullName evidence="3">Uncharacterized protein</fullName>
    </submittedName>
</protein>
<feature type="compositionally biased region" description="Basic and acidic residues" evidence="2">
    <location>
        <begin position="2000"/>
        <end position="2013"/>
    </location>
</feature>